<dbReference type="GO" id="GO:0016705">
    <property type="term" value="F:oxidoreductase activity, acting on paired donors, with incorporation or reduction of molecular oxygen"/>
    <property type="evidence" value="ECO:0007669"/>
    <property type="project" value="InterPro"/>
</dbReference>
<dbReference type="PROSITE" id="PS00086">
    <property type="entry name" value="CYTOCHROME_P450"/>
    <property type="match status" value="1"/>
</dbReference>
<comment type="similarity">
    <text evidence="2 6">Belongs to the cytochrome P450 family.</text>
</comment>
<evidence type="ECO:0000256" key="6">
    <source>
        <dbReference type="RuleBase" id="RU000461"/>
    </source>
</evidence>
<dbReference type="Proteomes" id="UP000827284">
    <property type="component" value="Unassembled WGS sequence"/>
</dbReference>
<evidence type="ECO:0000313" key="7">
    <source>
        <dbReference type="EMBL" id="GJJ75559.1"/>
    </source>
</evidence>
<keyword evidence="6" id="KW-0503">Monooxygenase</keyword>
<protein>
    <recommendedName>
        <fullName evidence="9">Cytochrome P450</fullName>
    </recommendedName>
</protein>
<organism evidence="7 8">
    <name type="scientific">Entomortierella parvispora</name>
    <dbReference type="NCBI Taxonomy" id="205924"/>
    <lineage>
        <taxon>Eukaryota</taxon>
        <taxon>Fungi</taxon>
        <taxon>Fungi incertae sedis</taxon>
        <taxon>Mucoromycota</taxon>
        <taxon>Mortierellomycotina</taxon>
        <taxon>Mortierellomycetes</taxon>
        <taxon>Mortierellales</taxon>
        <taxon>Mortierellaceae</taxon>
        <taxon>Entomortierella</taxon>
    </lineage>
</organism>
<evidence type="ECO:0000256" key="4">
    <source>
        <dbReference type="ARBA" id="ARBA00023004"/>
    </source>
</evidence>
<dbReference type="InterPro" id="IPR001128">
    <property type="entry name" value="Cyt_P450"/>
</dbReference>
<dbReference type="PANTHER" id="PTHR46206:SF7">
    <property type="entry name" value="P450, PUTATIVE (EUROFUNG)-RELATED"/>
    <property type="match status" value="1"/>
</dbReference>
<comment type="cofactor">
    <cofactor evidence="1 5">
        <name>heme</name>
        <dbReference type="ChEBI" id="CHEBI:30413"/>
    </cofactor>
</comment>
<comment type="caution">
    <text evidence="7">The sequence shown here is derived from an EMBL/GenBank/DDBJ whole genome shotgun (WGS) entry which is preliminary data.</text>
</comment>
<reference evidence="7" key="2">
    <citation type="journal article" date="2022" name="Microbiol. Resour. Announc.">
        <title>Whole-Genome Sequence of Entomortierella parvispora E1425, a Mucoromycotan Fungus Associated with Burkholderiaceae-Related Endosymbiotic Bacteria.</title>
        <authorList>
            <person name="Herlambang A."/>
            <person name="Guo Y."/>
            <person name="Takashima Y."/>
            <person name="Narisawa K."/>
            <person name="Ohta H."/>
            <person name="Nishizawa T."/>
        </authorList>
    </citation>
    <scope>NUCLEOTIDE SEQUENCE</scope>
    <source>
        <strain evidence="7">E1425</strain>
    </source>
</reference>
<feature type="binding site" description="axial binding residue" evidence="5">
    <location>
        <position position="498"/>
    </location>
    <ligand>
        <name>heme</name>
        <dbReference type="ChEBI" id="CHEBI:30413"/>
    </ligand>
    <ligandPart>
        <name>Fe</name>
        <dbReference type="ChEBI" id="CHEBI:18248"/>
    </ligandPart>
</feature>
<dbReference type="SUPFAM" id="SSF48264">
    <property type="entry name" value="Cytochrome P450"/>
    <property type="match status" value="1"/>
</dbReference>
<dbReference type="InterPro" id="IPR002403">
    <property type="entry name" value="Cyt_P450_E_grp-IV"/>
</dbReference>
<dbReference type="Gene3D" id="1.10.630.10">
    <property type="entry name" value="Cytochrome P450"/>
    <property type="match status" value="1"/>
</dbReference>
<evidence type="ECO:0000256" key="5">
    <source>
        <dbReference type="PIRSR" id="PIRSR602403-1"/>
    </source>
</evidence>
<dbReference type="PANTHER" id="PTHR46206">
    <property type="entry name" value="CYTOCHROME P450"/>
    <property type="match status" value="1"/>
</dbReference>
<dbReference type="InterPro" id="IPR017972">
    <property type="entry name" value="Cyt_P450_CS"/>
</dbReference>
<keyword evidence="6" id="KW-0560">Oxidoreductase</keyword>
<keyword evidence="8" id="KW-1185">Reference proteome</keyword>
<evidence type="ECO:0000256" key="1">
    <source>
        <dbReference type="ARBA" id="ARBA00001971"/>
    </source>
</evidence>
<proteinExistence type="inferred from homology"/>
<dbReference type="InterPro" id="IPR036396">
    <property type="entry name" value="Cyt_P450_sf"/>
</dbReference>
<sequence length="560" mass="62688">MLGLVSNSSGTLPVDVLKAALPIGLGLASAAFLTLKLSHSSNGFSSDKSIPTVPLRPGDTTHDAEYREGPDLFLSRCEQEFGPVFNCYIQGQSVTAVSGRLVREVFLNDNFSFSDAIDDMTGIRAFTQSVVKSNGDPDNTLAHEMIRDNISPNLPLFTPRIVDLLESILDNKLGYCEAKLVKNPLLIIQEMVASAMANVFMGPEVAKDPKVIETFSQCTYDFAKILEGTRTKASWNAFFNRRKYGNKMLNPMHHHVQVLVTAAAPVILERRRQEAEALAKHEAGDTMAHYERPLDVLQKFLDNFDKYHFVDLEDVCGHILMLVLASVHTTSDTSTNLCYYLAAFPECMEPLLEEQNEVLDQMTQEREKLRQDQMDKDEVQSMDDFKGTDLDPAKDREFSAQALKKMVKMDSFVREIFRYRTERLSLVHTARKRVMLSNGMYISEGAKVIINNHSVHQNMEMQGEDVSDFRPWRFVGKTKNATKAATDYLPFGMGKHACPGRFLAIQQLKTVGSLMISKYSKIDVQDKSKAKAVLLSRLGDPLATGLIFTSRGSNAKTSKE</sequence>
<dbReference type="GO" id="GO:0004497">
    <property type="term" value="F:monooxygenase activity"/>
    <property type="evidence" value="ECO:0007669"/>
    <property type="project" value="UniProtKB-KW"/>
</dbReference>
<dbReference type="EMBL" id="BQFW01000011">
    <property type="protein sequence ID" value="GJJ75559.1"/>
    <property type="molecule type" value="Genomic_DNA"/>
</dbReference>
<dbReference type="GO" id="GO:0005506">
    <property type="term" value="F:iron ion binding"/>
    <property type="evidence" value="ECO:0007669"/>
    <property type="project" value="InterPro"/>
</dbReference>
<evidence type="ECO:0000256" key="2">
    <source>
        <dbReference type="ARBA" id="ARBA00010617"/>
    </source>
</evidence>
<dbReference type="PRINTS" id="PR00465">
    <property type="entry name" value="EP450IV"/>
</dbReference>
<dbReference type="Pfam" id="PF00067">
    <property type="entry name" value="p450"/>
    <property type="match status" value="2"/>
</dbReference>
<evidence type="ECO:0008006" key="9">
    <source>
        <dbReference type="Google" id="ProtNLM"/>
    </source>
</evidence>
<accession>A0A9P3HF28</accession>
<evidence type="ECO:0000313" key="8">
    <source>
        <dbReference type="Proteomes" id="UP000827284"/>
    </source>
</evidence>
<evidence type="ECO:0000256" key="3">
    <source>
        <dbReference type="ARBA" id="ARBA00022723"/>
    </source>
</evidence>
<dbReference type="GO" id="GO:0020037">
    <property type="term" value="F:heme binding"/>
    <property type="evidence" value="ECO:0007669"/>
    <property type="project" value="InterPro"/>
</dbReference>
<reference evidence="7" key="1">
    <citation type="submission" date="2021-11" db="EMBL/GenBank/DDBJ databases">
        <authorList>
            <person name="Herlambang A."/>
            <person name="Guo Y."/>
            <person name="Takashima Y."/>
            <person name="Nishizawa T."/>
        </authorList>
    </citation>
    <scope>NUCLEOTIDE SEQUENCE</scope>
    <source>
        <strain evidence="7">E1425</strain>
    </source>
</reference>
<dbReference type="AlphaFoldDB" id="A0A9P3HF28"/>
<keyword evidence="3 5" id="KW-0479">Metal-binding</keyword>
<name>A0A9P3HF28_9FUNG</name>
<keyword evidence="4 5" id="KW-0408">Iron</keyword>
<keyword evidence="5 6" id="KW-0349">Heme</keyword>
<dbReference type="OrthoDB" id="1844152at2759"/>
<gene>
    <name evidence="7" type="ORF">EMPS_07917</name>
</gene>